<keyword evidence="4" id="KW-1185">Reference proteome</keyword>
<organism evidence="3 4">
    <name type="scientific">Roseospira marina</name>
    <dbReference type="NCBI Taxonomy" id="140057"/>
    <lineage>
        <taxon>Bacteria</taxon>
        <taxon>Pseudomonadati</taxon>
        <taxon>Pseudomonadota</taxon>
        <taxon>Alphaproteobacteria</taxon>
        <taxon>Rhodospirillales</taxon>
        <taxon>Rhodospirillaceae</taxon>
        <taxon>Roseospira</taxon>
    </lineage>
</organism>
<evidence type="ECO:0000313" key="3">
    <source>
        <dbReference type="EMBL" id="KAA5604817.1"/>
    </source>
</evidence>
<reference evidence="3 4" key="1">
    <citation type="submission" date="2019-09" db="EMBL/GenBank/DDBJ databases">
        <title>Genome sequence of Roseospira marina, one of the more divergent members of the non-sulfur purple photosynthetic bacterial family, the Rhodospirillaceae.</title>
        <authorList>
            <person name="Meyer T."/>
            <person name="Kyndt J."/>
        </authorList>
    </citation>
    <scope>NUCLEOTIDE SEQUENCE [LARGE SCALE GENOMIC DNA]</scope>
    <source>
        <strain evidence="3 4">DSM 15113</strain>
    </source>
</reference>
<dbReference type="Proteomes" id="UP000324065">
    <property type="component" value="Unassembled WGS sequence"/>
</dbReference>
<keyword evidence="2" id="KW-0560">Oxidoreductase</keyword>
<dbReference type="OrthoDB" id="9804774at2"/>
<dbReference type="EMBL" id="VWPJ01000014">
    <property type="protein sequence ID" value="KAA5604817.1"/>
    <property type="molecule type" value="Genomic_DNA"/>
</dbReference>
<gene>
    <name evidence="3" type="ORF">F1188_14505</name>
</gene>
<dbReference type="InterPro" id="IPR036291">
    <property type="entry name" value="NAD(P)-bd_dom_sf"/>
</dbReference>
<dbReference type="PRINTS" id="PR00081">
    <property type="entry name" value="GDHRDH"/>
</dbReference>
<dbReference type="GO" id="GO:0016491">
    <property type="term" value="F:oxidoreductase activity"/>
    <property type="evidence" value="ECO:0007669"/>
    <property type="project" value="UniProtKB-KW"/>
</dbReference>
<dbReference type="PANTHER" id="PTHR43669:SF3">
    <property type="entry name" value="ALCOHOL DEHYDROGENASE, PUTATIVE (AFU_ORTHOLOGUE AFUA_3G03445)-RELATED"/>
    <property type="match status" value="1"/>
</dbReference>
<dbReference type="RefSeq" id="WP_150063149.1">
    <property type="nucleotide sequence ID" value="NZ_JACHII010000004.1"/>
</dbReference>
<dbReference type="Pfam" id="PF00106">
    <property type="entry name" value="adh_short"/>
    <property type="match status" value="1"/>
</dbReference>
<evidence type="ECO:0000256" key="1">
    <source>
        <dbReference type="ARBA" id="ARBA00006484"/>
    </source>
</evidence>
<evidence type="ECO:0000313" key="4">
    <source>
        <dbReference type="Proteomes" id="UP000324065"/>
    </source>
</evidence>
<proteinExistence type="inferred from homology"/>
<evidence type="ECO:0000256" key="2">
    <source>
        <dbReference type="ARBA" id="ARBA00023002"/>
    </source>
</evidence>
<protein>
    <submittedName>
        <fullName evidence="3">SDR family NAD(P)-dependent oxidoreductase</fullName>
    </submittedName>
</protein>
<name>A0A5M6IA42_9PROT</name>
<dbReference type="AlphaFoldDB" id="A0A5M6IA42"/>
<dbReference type="SUPFAM" id="SSF51735">
    <property type="entry name" value="NAD(P)-binding Rossmann-fold domains"/>
    <property type="match status" value="1"/>
</dbReference>
<accession>A0A5M6IA42</accession>
<comment type="caution">
    <text evidence="3">The sequence shown here is derived from an EMBL/GenBank/DDBJ whole genome shotgun (WGS) entry which is preliminary data.</text>
</comment>
<dbReference type="CDD" id="cd05233">
    <property type="entry name" value="SDR_c"/>
    <property type="match status" value="1"/>
</dbReference>
<dbReference type="PANTHER" id="PTHR43669">
    <property type="entry name" value="5-KETO-D-GLUCONATE 5-REDUCTASE"/>
    <property type="match status" value="1"/>
</dbReference>
<sequence>MTRTLMITGANRGLGHAIAARFVTEGWRVAMLNRTPGGPGTALDIRCDLRDPAQLADAFHRALEHLGRLDVCVANAAVRTFDSVTHMTAEAWDDAVAVNLSGAFRLAQLAIPVLRDSNGHLVFVGSQAATHPFEGGGAYCATKAALKALHEVIVLENGESGMRCSLLSAGAIRNRPMANDGWKIRPDHVAQVLWDIVGLEAGAFVGEVEVRPTRPLPAPVTGIARLQTL</sequence>
<dbReference type="Gene3D" id="3.40.50.720">
    <property type="entry name" value="NAD(P)-binding Rossmann-like Domain"/>
    <property type="match status" value="1"/>
</dbReference>
<dbReference type="InterPro" id="IPR002347">
    <property type="entry name" value="SDR_fam"/>
</dbReference>
<comment type="similarity">
    <text evidence="1">Belongs to the short-chain dehydrogenases/reductases (SDR) family.</text>
</comment>